<dbReference type="InterPro" id="IPR050490">
    <property type="entry name" value="Bact_solute-bd_prot1"/>
</dbReference>
<feature type="signal peptide" evidence="2">
    <location>
        <begin position="1"/>
        <end position="23"/>
    </location>
</feature>
<feature type="chain" id="PRO_5004124338" evidence="2">
    <location>
        <begin position="24"/>
        <end position="447"/>
    </location>
</feature>
<reference evidence="3 4" key="1">
    <citation type="submission" date="2013-03" db="EMBL/GenBank/DDBJ databases">
        <title>Draft genome sequence of Gracibacillus halophilus YIM-C55.5, a moderately halophilic and thermophilic organism from the Xiaochaidamu salt lake.</title>
        <authorList>
            <person name="Sugumar T."/>
            <person name="Polireddy D.R."/>
            <person name="Antony A."/>
            <person name="Madhava Y.R."/>
            <person name="Sivakumar N."/>
        </authorList>
    </citation>
    <scope>NUCLEOTIDE SEQUENCE [LARGE SCALE GENOMIC DNA]</scope>
    <source>
        <strain evidence="3 4">YIM-C55.5</strain>
    </source>
</reference>
<dbReference type="InterPro" id="IPR006059">
    <property type="entry name" value="SBP"/>
</dbReference>
<dbReference type="PANTHER" id="PTHR43649">
    <property type="entry name" value="ARABINOSE-BINDING PROTEIN-RELATED"/>
    <property type="match status" value="1"/>
</dbReference>
<keyword evidence="4" id="KW-1185">Reference proteome</keyword>
<dbReference type="EMBL" id="APML01000005">
    <property type="protein sequence ID" value="ENH98151.1"/>
    <property type="molecule type" value="Genomic_DNA"/>
</dbReference>
<dbReference type="AlphaFoldDB" id="N4WYN4"/>
<dbReference type="Pfam" id="PF01547">
    <property type="entry name" value="SBP_bac_1"/>
    <property type="match status" value="1"/>
</dbReference>
<gene>
    <name evidence="3" type="ORF">J416_01604</name>
</gene>
<dbReference type="PANTHER" id="PTHR43649:SF11">
    <property type="entry name" value="ABC TRANSPORTER SUBSTRATE-BINDING PROTEIN YESO-RELATED"/>
    <property type="match status" value="1"/>
</dbReference>
<keyword evidence="2" id="KW-0732">Signal</keyword>
<protein>
    <submittedName>
        <fullName evidence="3">Sugar ABC transporter substrate-binding protein</fullName>
    </submittedName>
</protein>
<evidence type="ECO:0000313" key="3">
    <source>
        <dbReference type="EMBL" id="ENH98151.1"/>
    </source>
</evidence>
<dbReference type="PATRIC" id="fig|1308866.3.peg.326"/>
<dbReference type="OrthoDB" id="7918484at2"/>
<dbReference type="SUPFAM" id="SSF53850">
    <property type="entry name" value="Periplasmic binding protein-like II"/>
    <property type="match status" value="1"/>
</dbReference>
<name>N4WYN4_9BACI</name>
<evidence type="ECO:0000256" key="2">
    <source>
        <dbReference type="SAM" id="SignalP"/>
    </source>
</evidence>
<proteinExistence type="predicted"/>
<evidence type="ECO:0000313" key="4">
    <source>
        <dbReference type="Proteomes" id="UP000012283"/>
    </source>
</evidence>
<dbReference type="RefSeq" id="WP_003463380.1">
    <property type="nucleotide sequence ID" value="NZ_APML01000005.1"/>
</dbReference>
<accession>N4WYN4</accession>
<dbReference type="Gene3D" id="3.40.190.10">
    <property type="entry name" value="Periplasmic binding protein-like II"/>
    <property type="match status" value="2"/>
</dbReference>
<dbReference type="STRING" id="1308866.J416_01604"/>
<dbReference type="PROSITE" id="PS51257">
    <property type="entry name" value="PROKAR_LIPOPROTEIN"/>
    <property type="match status" value="1"/>
</dbReference>
<dbReference type="Proteomes" id="UP000012283">
    <property type="component" value="Unassembled WGS sequence"/>
</dbReference>
<sequence length="447" mass="49830">MKKFFGFMLIFLFLLLAACSGDSDEETTPDATTDDVEQSNENQEETAEEGEEAITLRMSWWGSQNRHDMTNEIIELYEEQNPHVTIQTEFTGFDGYFEKMAAQASGNNLPDIMQQNFGEYVNQYASQDLLADLGPYVEEGTIDLEGVADTVIESGKVDGTLVGIPTGTNALVATYNPSAYEEAGIEPPTHDWTWDDFVDIATQYHEATGDYGTRLAEPGNMFDYYLREKGYSLFNEDSSGLGYDDDQVLTDYLAMNKDMIDAGVMPGYDVIQQVQGLEDELIVRGETPLDPTNWSNQVGTLEKTAGEPLEMVVLPGENNDQGMFLKPSMLWSIGKNSEHKEEAAKFINFFTNTVEVFEVIGSDRGVPIKPEVREALQPNLSEIDQKVYEYVNYVAENSSPADTNYPPAASEVLSHLEDIDEMVMYGQITPEEGAQQFREAAESVLAE</sequence>
<evidence type="ECO:0000256" key="1">
    <source>
        <dbReference type="SAM" id="MobiDB-lite"/>
    </source>
</evidence>
<organism evidence="3 4">
    <name type="scientific">Gracilibacillus halophilus YIM-C55.5</name>
    <dbReference type="NCBI Taxonomy" id="1308866"/>
    <lineage>
        <taxon>Bacteria</taxon>
        <taxon>Bacillati</taxon>
        <taxon>Bacillota</taxon>
        <taxon>Bacilli</taxon>
        <taxon>Bacillales</taxon>
        <taxon>Bacillaceae</taxon>
        <taxon>Gracilibacillus</taxon>
    </lineage>
</organism>
<feature type="region of interest" description="Disordered" evidence="1">
    <location>
        <begin position="23"/>
        <end position="51"/>
    </location>
</feature>
<dbReference type="eggNOG" id="COG1653">
    <property type="taxonomic scope" value="Bacteria"/>
</dbReference>
<comment type="caution">
    <text evidence="3">The sequence shown here is derived from an EMBL/GenBank/DDBJ whole genome shotgun (WGS) entry which is preliminary data.</text>
</comment>